<evidence type="ECO:0000313" key="2">
    <source>
        <dbReference type="Proteomes" id="UP000316916"/>
    </source>
</evidence>
<protein>
    <submittedName>
        <fullName evidence="1">Uncharacterized protein</fullName>
    </submittedName>
</protein>
<reference evidence="1 2" key="1">
    <citation type="submission" date="2017-05" db="EMBL/GenBank/DDBJ databases">
        <authorList>
            <person name="Varghese N."/>
            <person name="Submissions S."/>
        </authorList>
    </citation>
    <scope>NUCLEOTIDE SEQUENCE [LARGE SCALE GENOMIC DNA]</scope>
    <source>
        <strain evidence="1 2">DSM 29371</strain>
    </source>
</reference>
<organism evidence="1 2">
    <name type="scientific">Chryseobacterium rhizoplanae</name>
    <dbReference type="NCBI Taxonomy" id="1609531"/>
    <lineage>
        <taxon>Bacteria</taxon>
        <taxon>Pseudomonadati</taxon>
        <taxon>Bacteroidota</taxon>
        <taxon>Flavobacteriia</taxon>
        <taxon>Flavobacteriales</taxon>
        <taxon>Weeksellaceae</taxon>
        <taxon>Chryseobacterium group</taxon>
        <taxon>Chryseobacterium</taxon>
    </lineage>
</organism>
<name>A0A521CYX4_9FLAO</name>
<evidence type="ECO:0000313" key="1">
    <source>
        <dbReference type="EMBL" id="SMO64612.1"/>
    </source>
</evidence>
<sequence length="50" mass="6155">MNFWYHKYIELLHHSPEIIRQNLYFLDYFSIKQPIKNSYDGIIIAVIKKI</sequence>
<dbReference type="EMBL" id="FXTC01000004">
    <property type="protein sequence ID" value="SMO64612.1"/>
    <property type="molecule type" value="Genomic_DNA"/>
</dbReference>
<keyword evidence="2" id="KW-1185">Reference proteome</keyword>
<proteinExistence type="predicted"/>
<dbReference type="Proteomes" id="UP000316916">
    <property type="component" value="Unassembled WGS sequence"/>
</dbReference>
<accession>A0A521CYX4</accession>
<dbReference type="AlphaFoldDB" id="A0A521CYX4"/>
<gene>
    <name evidence="1" type="ORF">SAMN06265171_1049</name>
</gene>